<dbReference type="Proteomes" id="UP000298030">
    <property type="component" value="Unassembled WGS sequence"/>
</dbReference>
<evidence type="ECO:0000313" key="2">
    <source>
        <dbReference type="EMBL" id="TEB26986.1"/>
    </source>
</evidence>
<feature type="compositionally biased region" description="Low complexity" evidence="1">
    <location>
        <begin position="44"/>
        <end position="56"/>
    </location>
</feature>
<reference evidence="2 3" key="1">
    <citation type="journal article" date="2019" name="Nat. Ecol. Evol.">
        <title>Megaphylogeny resolves global patterns of mushroom evolution.</title>
        <authorList>
            <person name="Varga T."/>
            <person name="Krizsan K."/>
            <person name="Foldi C."/>
            <person name="Dima B."/>
            <person name="Sanchez-Garcia M."/>
            <person name="Sanchez-Ramirez S."/>
            <person name="Szollosi G.J."/>
            <person name="Szarkandi J.G."/>
            <person name="Papp V."/>
            <person name="Albert L."/>
            <person name="Andreopoulos W."/>
            <person name="Angelini C."/>
            <person name="Antonin V."/>
            <person name="Barry K.W."/>
            <person name="Bougher N.L."/>
            <person name="Buchanan P."/>
            <person name="Buyck B."/>
            <person name="Bense V."/>
            <person name="Catcheside P."/>
            <person name="Chovatia M."/>
            <person name="Cooper J."/>
            <person name="Damon W."/>
            <person name="Desjardin D."/>
            <person name="Finy P."/>
            <person name="Geml J."/>
            <person name="Haridas S."/>
            <person name="Hughes K."/>
            <person name="Justo A."/>
            <person name="Karasinski D."/>
            <person name="Kautmanova I."/>
            <person name="Kiss B."/>
            <person name="Kocsube S."/>
            <person name="Kotiranta H."/>
            <person name="LaButti K.M."/>
            <person name="Lechner B.E."/>
            <person name="Liimatainen K."/>
            <person name="Lipzen A."/>
            <person name="Lukacs Z."/>
            <person name="Mihaltcheva S."/>
            <person name="Morgado L.N."/>
            <person name="Niskanen T."/>
            <person name="Noordeloos M.E."/>
            <person name="Ohm R.A."/>
            <person name="Ortiz-Santana B."/>
            <person name="Ovrebo C."/>
            <person name="Racz N."/>
            <person name="Riley R."/>
            <person name="Savchenko A."/>
            <person name="Shiryaev A."/>
            <person name="Soop K."/>
            <person name="Spirin V."/>
            <person name="Szebenyi C."/>
            <person name="Tomsovsky M."/>
            <person name="Tulloss R.E."/>
            <person name="Uehling J."/>
            <person name="Grigoriev I.V."/>
            <person name="Vagvolgyi C."/>
            <person name="Papp T."/>
            <person name="Martin F.M."/>
            <person name="Miettinen O."/>
            <person name="Hibbett D.S."/>
            <person name="Nagy L.G."/>
        </authorList>
    </citation>
    <scope>NUCLEOTIDE SEQUENCE [LARGE SCALE GENOMIC DNA]</scope>
    <source>
        <strain evidence="2 3">FP101781</strain>
    </source>
</reference>
<dbReference type="EMBL" id="QPFP01000043">
    <property type="protein sequence ID" value="TEB26986.1"/>
    <property type="molecule type" value="Genomic_DNA"/>
</dbReference>
<evidence type="ECO:0000256" key="1">
    <source>
        <dbReference type="SAM" id="MobiDB-lite"/>
    </source>
</evidence>
<sequence>MLEEGDMTPDPDRPLSYHTTSSGGASVKRSRTLPSGSSKRRENNSGGSNDSSLGGLAIAAPNKDKENALVSFAEGTSSGGVKASTGTAKERRSVLVKKSRRASASVPNVSGGGEVHRT</sequence>
<organism evidence="2 3">
    <name type="scientific">Coprinellus micaceus</name>
    <name type="common">Glistening ink-cap mushroom</name>
    <name type="synonym">Coprinus micaceus</name>
    <dbReference type="NCBI Taxonomy" id="71717"/>
    <lineage>
        <taxon>Eukaryota</taxon>
        <taxon>Fungi</taxon>
        <taxon>Dikarya</taxon>
        <taxon>Basidiomycota</taxon>
        <taxon>Agaricomycotina</taxon>
        <taxon>Agaricomycetes</taxon>
        <taxon>Agaricomycetidae</taxon>
        <taxon>Agaricales</taxon>
        <taxon>Agaricineae</taxon>
        <taxon>Psathyrellaceae</taxon>
        <taxon>Coprinellus</taxon>
    </lineage>
</organism>
<proteinExistence type="predicted"/>
<dbReference type="OrthoDB" id="10477443at2759"/>
<dbReference type="AlphaFoldDB" id="A0A4Y7SYN9"/>
<keyword evidence="3" id="KW-1185">Reference proteome</keyword>
<protein>
    <submittedName>
        <fullName evidence="2">Uncharacterized protein</fullName>
    </submittedName>
</protein>
<accession>A0A4Y7SYN9</accession>
<feature type="region of interest" description="Disordered" evidence="1">
    <location>
        <begin position="1"/>
        <end position="118"/>
    </location>
</feature>
<name>A0A4Y7SYN9_COPMI</name>
<evidence type="ECO:0000313" key="3">
    <source>
        <dbReference type="Proteomes" id="UP000298030"/>
    </source>
</evidence>
<gene>
    <name evidence="2" type="ORF">FA13DRAFT_1736773</name>
</gene>
<comment type="caution">
    <text evidence="2">The sequence shown here is derived from an EMBL/GenBank/DDBJ whole genome shotgun (WGS) entry which is preliminary data.</text>
</comment>